<name>A0ABP8Z3D6_9MICO</name>
<evidence type="ECO:0000313" key="2">
    <source>
        <dbReference type="EMBL" id="GAA4745500.1"/>
    </source>
</evidence>
<feature type="compositionally biased region" description="Polar residues" evidence="1">
    <location>
        <begin position="14"/>
        <end position="25"/>
    </location>
</feature>
<accession>A0ABP8Z3D6</accession>
<keyword evidence="3" id="KW-1185">Reference proteome</keyword>
<sequence length="68" mass="7156">MDDPTTAADAPQPVSASRGSSANRPRSTDEVRMPGSVRRRAGPLKRSASRSRIDLQGDGSRPPPAGRS</sequence>
<evidence type="ECO:0000313" key="3">
    <source>
        <dbReference type="Proteomes" id="UP001500121"/>
    </source>
</evidence>
<dbReference type="Proteomes" id="UP001500121">
    <property type="component" value="Unassembled WGS sequence"/>
</dbReference>
<feature type="region of interest" description="Disordered" evidence="1">
    <location>
        <begin position="1"/>
        <end position="68"/>
    </location>
</feature>
<protein>
    <submittedName>
        <fullName evidence="2">Uncharacterized protein</fullName>
    </submittedName>
</protein>
<comment type="caution">
    <text evidence="2">The sequence shown here is derived from an EMBL/GenBank/DDBJ whole genome shotgun (WGS) entry which is preliminary data.</text>
</comment>
<organism evidence="2 3">
    <name type="scientific">Amnibacterium soli</name>
    <dbReference type="NCBI Taxonomy" id="1282736"/>
    <lineage>
        <taxon>Bacteria</taxon>
        <taxon>Bacillati</taxon>
        <taxon>Actinomycetota</taxon>
        <taxon>Actinomycetes</taxon>
        <taxon>Micrococcales</taxon>
        <taxon>Microbacteriaceae</taxon>
        <taxon>Amnibacterium</taxon>
    </lineage>
</organism>
<feature type="compositionally biased region" description="Basic residues" evidence="1">
    <location>
        <begin position="37"/>
        <end position="49"/>
    </location>
</feature>
<dbReference type="EMBL" id="BAABLP010000003">
    <property type="protein sequence ID" value="GAA4745500.1"/>
    <property type="molecule type" value="Genomic_DNA"/>
</dbReference>
<proteinExistence type="predicted"/>
<evidence type="ECO:0000256" key="1">
    <source>
        <dbReference type="SAM" id="MobiDB-lite"/>
    </source>
</evidence>
<reference evidence="3" key="1">
    <citation type="journal article" date="2019" name="Int. J. Syst. Evol. Microbiol.">
        <title>The Global Catalogue of Microorganisms (GCM) 10K type strain sequencing project: providing services to taxonomists for standard genome sequencing and annotation.</title>
        <authorList>
            <consortium name="The Broad Institute Genomics Platform"/>
            <consortium name="The Broad Institute Genome Sequencing Center for Infectious Disease"/>
            <person name="Wu L."/>
            <person name="Ma J."/>
        </authorList>
    </citation>
    <scope>NUCLEOTIDE SEQUENCE [LARGE SCALE GENOMIC DNA]</scope>
    <source>
        <strain evidence="3">JCM 19015</strain>
    </source>
</reference>
<gene>
    <name evidence="2" type="ORF">GCM10025783_16660</name>
</gene>